<dbReference type="EMBL" id="JAULSV010000006">
    <property type="protein sequence ID" value="KAK0641003.1"/>
    <property type="molecule type" value="Genomic_DNA"/>
</dbReference>
<evidence type="ECO:0000313" key="3">
    <source>
        <dbReference type="Proteomes" id="UP001174936"/>
    </source>
</evidence>
<feature type="region of interest" description="Disordered" evidence="1">
    <location>
        <begin position="283"/>
        <end position="306"/>
    </location>
</feature>
<protein>
    <submittedName>
        <fullName evidence="2">Uncharacterized protein</fullName>
    </submittedName>
</protein>
<name>A0AA40CKP3_9PEZI</name>
<dbReference type="Proteomes" id="UP001174936">
    <property type="component" value="Unassembled WGS sequence"/>
</dbReference>
<reference evidence="2" key="1">
    <citation type="submission" date="2023-06" db="EMBL/GenBank/DDBJ databases">
        <title>Genome-scale phylogeny and comparative genomics of the fungal order Sordariales.</title>
        <authorList>
            <consortium name="Lawrence Berkeley National Laboratory"/>
            <person name="Hensen N."/>
            <person name="Bonometti L."/>
            <person name="Westerberg I."/>
            <person name="Brannstrom I.O."/>
            <person name="Guillou S."/>
            <person name="Cros-Aarteil S."/>
            <person name="Calhoun S."/>
            <person name="Haridas S."/>
            <person name="Kuo A."/>
            <person name="Mondo S."/>
            <person name="Pangilinan J."/>
            <person name="Riley R."/>
            <person name="Labutti K."/>
            <person name="Andreopoulos B."/>
            <person name="Lipzen A."/>
            <person name="Chen C."/>
            <person name="Yanf M."/>
            <person name="Daum C."/>
            <person name="Ng V."/>
            <person name="Clum A."/>
            <person name="Steindorff A."/>
            <person name="Ohm R."/>
            <person name="Martin F."/>
            <person name="Silar P."/>
            <person name="Natvig D."/>
            <person name="Lalanne C."/>
            <person name="Gautier V."/>
            <person name="Ament-Velasquez S.L."/>
            <person name="Kruys A."/>
            <person name="Hutchinson M.I."/>
            <person name="Powell A.J."/>
            <person name="Barry K."/>
            <person name="Miller A.N."/>
            <person name="Grigoriev I.V."/>
            <person name="Debuchy R."/>
            <person name="Gladieux P."/>
            <person name="Thoren M.H."/>
            <person name="Johannesson H."/>
        </authorList>
    </citation>
    <scope>NUCLEOTIDE SEQUENCE</scope>
    <source>
        <strain evidence="2">SMH2532-1</strain>
    </source>
</reference>
<gene>
    <name evidence="2" type="ORF">B0T16DRAFT_393353</name>
</gene>
<sequence length="306" mass="33937">MILPPKHRKRHYFFASVHLHDVQTTVSFVELKSLKKNVVSGCRTIAAIHIREVFLARETRTAQCWRVANSGMQIVHPPGTRGREQAREVVWLSVLTAPEPLSREITDRLGQRKGGGGDGEFGSGKLLARRRERCLQAADRRAALQRVDRRAVIDTNRARRMPVVHRGVYSTQELSSKRFEGEKPFISQTSRAYRGVGRAGTGEERTVVRTGRDGGVLEPTLTLVLDWEPEEKEGATHTHHTRCLSSSLVAGVMRKASSRGRGSMRNGSYPFADIHGTHMSTSAPAKFPGSWNPGYSGPAVRSRSAP</sequence>
<comment type="caution">
    <text evidence="2">The sequence shown here is derived from an EMBL/GenBank/DDBJ whole genome shotgun (WGS) entry which is preliminary data.</text>
</comment>
<evidence type="ECO:0000313" key="2">
    <source>
        <dbReference type="EMBL" id="KAK0641003.1"/>
    </source>
</evidence>
<accession>A0AA40CKP3</accession>
<dbReference type="AlphaFoldDB" id="A0AA40CKP3"/>
<proteinExistence type="predicted"/>
<organism evidence="2 3">
    <name type="scientific">Cercophora newfieldiana</name>
    <dbReference type="NCBI Taxonomy" id="92897"/>
    <lineage>
        <taxon>Eukaryota</taxon>
        <taxon>Fungi</taxon>
        <taxon>Dikarya</taxon>
        <taxon>Ascomycota</taxon>
        <taxon>Pezizomycotina</taxon>
        <taxon>Sordariomycetes</taxon>
        <taxon>Sordariomycetidae</taxon>
        <taxon>Sordariales</taxon>
        <taxon>Lasiosphaeriaceae</taxon>
        <taxon>Cercophora</taxon>
    </lineage>
</organism>
<evidence type="ECO:0000256" key="1">
    <source>
        <dbReference type="SAM" id="MobiDB-lite"/>
    </source>
</evidence>
<keyword evidence="3" id="KW-1185">Reference proteome</keyword>